<name>A0A0F6QYD7_9CORY</name>
<dbReference type="HOGENOM" id="CLU_2842360_0_0_11"/>
<keyword evidence="3" id="KW-1185">Reference proteome</keyword>
<dbReference type="Proteomes" id="UP000271380">
    <property type="component" value="Chromosome"/>
</dbReference>
<evidence type="ECO:0000313" key="1">
    <source>
        <dbReference type="EMBL" id="AKE40507.1"/>
    </source>
</evidence>
<accession>A0A0F6QYD7</accession>
<dbReference type="EMBL" id="LR134377">
    <property type="protein sequence ID" value="VEH05065.1"/>
    <property type="molecule type" value="Genomic_DNA"/>
</dbReference>
<evidence type="ECO:0000313" key="3">
    <source>
        <dbReference type="Proteomes" id="UP000033457"/>
    </source>
</evidence>
<dbReference type="EMBL" id="CP011312">
    <property type="protein sequence ID" value="AKE40507.1"/>
    <property type="molecule type" value="Genomic_DNA"/>
</dbReference>
<proteinExistence type="predicted"/>
<dbReference type="AlphaFoldDB" id="A0A0F6QYD7"/>
<dbReference type="Proteomes" id="UP000033457">
    <property type="component" value="Chromosome"/>
</dbReference>
<evidence type="ECO:0000313" key="4">
    <source>
        <dbReference type="Proteomes" id="UP000271380"/>
    </source>
</evidence>
<protein>
    <submittedName>
        <fullName evidence="1">Uncharacterized protein</fullName>
    </submittedName>
</protein>
<reference evidence="1 3" key="1">
    <citation type="journal article" date="2015" name="Genome Announc.">
        <title>Complete Genome Sequence of Corynebacterium kutscheri DSM 20755, a Corynebacterial Type Strain with Remarkably Low G+C Content of Chromosomal DNA.</title>
        <authorList>
            <person name="Ruckert C."/>
            <person name="Albersmeier A."/>
            <person name="Winkler A."/>
            <person name="Tauch A."/>
        </authorList>
    </citation>
    <scope>NUCLEOTIDE SEQUENCE [LARGE SCALE GENOMIC DNA]</scope>
    <source>
        <strain evidence="1 3">DSM 20755</strain>
    </source>
</reference>
<organism evidence="1 3">
    <name type="scientific">Corynebacterium kutscheri</name>
    <dbReference type="NCBI Taxonomy" id="35755"/>
    <lineage>
        <taxon>Bacteria</taxon>
        <taxon>Bacillati</taxon>
        <taxon>Actinomycetota</taxon>
        <taxon>Actinomycetes</taxon>
        <taxon>Mycobacteriales</taxon>
        <taxon>Corynebacteriaceae</taxon>
        <taxon>Corynebacterium</taxon>
    </lineage>
</organism>
<reference evidence="2 4" key="2">
    <citation type="submission" date="2018-12" db="EMBL/GenBank/DDBJ databases">
        <authorList>
            <consortium name="Pathogen Informatics"/>
        </authorList>
    </citation>
    <scope>NUCLEOTIDE SEQUENCE [LARGE SCALE GENOMIC DNA]</scope>
    <source>
        <strain evidence="2 4">NCTC949</strain>
    </source>
</reference>
<evidence type="ECO:0000313" key="2">
    <source>
        <dbReference type="EMBL" id="VEH05065.1"/>
    </source>
</evidence>
<sequence>MEQDLPHDGLAILHCGPRAILRIADQFTVVIQNNSENTQITIFVDAIAASLCAEIALGGFGGRMQ</sequence>
<dbReference type="KEGG" id="cku:UL82_01375"/>
<gene>
    <name evidence="2" type="ORF">NCTC949_00414</name>
    <name evidence="1" type="ORF">UL82_01375</name>
</gene>